<dbReference type="PROSITE" id="PS50835">
    <property type="entry name" value="IG_LIKE"/>
    <property type="match status" value="1"/>
</dbReference>
<dbReference type="InterPro" id="IPR036179">
    <property type="entry name" value="Ig-like_dom_sf"/>
</dbReference>
<dbReference type="SMART" id="SM00409">
    <property type="entry name" value="IG"/>
    <property type="match status" value="1"/>
</dbReference>
<feature type="domain" description="Ig-like" evidence="1">
    <location>
        <begin position="16"/>
        <end position="120"/>
    </location>
</feature>
<comment type="caution">
    <text evidence="2">The sequence shown here is derived from an EMBL/GenBank/DDBJ whole genome shotgun (WGS) entry which is preliminary data.</text>
</comment>
<accession>A0A811UM44</accession>
<dbReference type="GO" id="GO:0050808">
    <property type="term" value="P:synapse organization"/>
    <property type="evidence" value="ECO:0007669"/>
    <property type="project" value="TreeGrafter"/>
</dbReference>
<proteinExistence type="predicted"/>
<dbReference type="InterPro" id="IPR013106">
    <property type="entry name" value="Ig_V-set"/>
</dbReference>
<dbReference type="FunFam" id="2.60.40.10:FF:001575">
    <property type="entry name" value="Uncharacterized protein, isoform B"/>
    <property type="match status" value="1"/>
</dbReference>
<dbReference type="SUPFAM" id="SSF48726">
    <property type="entry name" value="Immunoglobulin"/>
    <property type="match status" value="1"/>
</dbReference>
<sequence length="189" mass="20690">MNTILSCRRFVGITPPDARAVIVGPADLYVKVGSVITLICHVKQPSSVTDIGPIYWYRAHYILTPFVVHPNEAAIDMRRISMESQLGEKLQSRLRIANAQTADSGNYTCMPTTAEAASVMVNVINDETPAAMQKSSAAHLQSNSFALALLTVLTVHWLSLFSSLTAQLASCYCYQRLQRLTKAYLSPAA</sequence>
<evidence type="ECO:0000313" key="2">
    <source>
        <dbReference type="EMBL" id="CAD6998887.1"/>
    </source>
</evidence>
<name>A0A811UM44_CERCA</name>
<protein>
    <submittedName>
        <fullName evidence="2">(Mediterranean fruit fly) hypothetical protein</fullName>
    </submittedName>
</protein>
<dbReference type="GO" id="GO:0032589">
    <property type="term" value="C:neuron projection membrane"/>
    <property type="evidence" value="ECO:0007669"/>
    <property type="project" value="TreeGrafter"/>
</dbReference>
<dbReference type="InterPro" id="IPR003599">
    <property type="entry name" value="Ig_sub"/>
</dbReference>
<dbReference type="EMBL" id="CAJHJT010000012">
    <property type="protein sequence ID" value="CAD6998887.1"/>
    <property type="molecule type" value="Genomic_DNA"/>
</dbReference>
<dbReference type="Proteomes" id="UP000606786">
    <property type="component" value="Unassembled WGS sequence"/>
</dbReference>
<dbReference type="InterPro" id="IPR037448">
    <property type="entry name" value="Zig-8"/>
</dbReference>
<evidence type="ECO:0000259" key="1">
    <source>
        <dbReference type="PROSITE" id="PS50835"/>
    </source>
</evidence>
<organism evidence="2 3">
    <name type="scientific">Ceratitis capitata</name>
    <name type="common">Mediterranean fruit fly</name>
    <name type="synonym">Tephritis capitata</name>
    <dbReference type="NCBI Taxonomy" id="7213"/>
    <lineage>
        <taxon>Eukaryota</taxon>
        <taxon>Metazoa</taxon>
        <taxon>Ecdysozoa</taxon>
        <taxon>Arthropoda</taxon>
        <taxon>Hexapoda</taxon>
        <taxon>Insecta</taxon>
        <taxon>Pterygota</taxon>
        <taxon>Neoptera</taxon>
        <taxon>Endopterygota</taxon>
        <taxon>Diptera</taxon>
        <taxon>Brachycera</taxon>
        <taxon>Muscomorpha</taxon>
        <taxon>Tephritoidea</taxon>
        <taxon>Tephritidae</taxon>
        <taxon>Ceratitis</taxon>
        <taxon>Ceratitis</taxon>
    </lineage>
</organism>
<dbReference type="PANTHER" id="PTHR23279">
    <property type="entry name" value="DEFECTIVE PROBOSCIS EXTENSION RESPONSE DPR -RELATED"/>
    <property type="match status" value="1"/>
</dbReference>
<keyword evidence="3" id="KW-1185">Reference proteome</keyword>
<dbReference type="Gene3D" id="2.60.40.10">
    <property type="entry name" value="Immunoglobulins"/>
    <property type="match status" value="1"/>
</dbReference>
<evidence type="ECO:0000313" key="3">
    <source>
        <dbReference type="Proteomes" id="UP000606786"/>
    </source>
</evidence>
<dbReference type="InterPro" id="IPR013783">
    <property type="entry name" value="Ig-like_fold"/>
</dbReference>
<dbReference type="InterPro" id="IPR007110">
    <property type="entry name" value="Ig-like_dom"/>
</dbReference>
<reference evidence="2" key="1">
    <citation type="submission" date="2020-11" db="EMBL/GenBank/DDBJ databases">
        <authorList>
            <person name="Whitehead M."/>
        </authorList>
    </citation>
    <scope>NUCLEOTIDE SEQUENCE</scope>
    <source>
        <strain evidence="2">EGII</strain>
    </source>
</reference>
<dbReference type="AlphaFoldDB" id="A0A811UM44"/>
<dbReference type="OrthoDB" id="190835at2759"/>
<gene>
    <name evidence="2" type="ORF">CCAP1982_LOCUS7434</name>
</gene>
<dbReference type="Pfam" id="PF07686">
    <property type="entry name" value="V-set"/>
    <property type="match status" value="1"/>
</dbReference>
<dbReference type="PANTHER" id="PTHR23279:SF4">
    <property type="entry name" value="DEFECTIVE PROBOSCIS EXTENSION RESPONSE 2, ISOFORM F-RELATED"/>
    <property type="match status" value="1"/>
</dbReference>